<name>A0A1B1YQH2_9GAMM</name>
<dbReference type="STRING" id="1810504.PG2T_01550"/>
<dbReference type="PANTHER" id="PTHR43741">
    <property type="entry name" value="FMN-DEPENDENT NADH-AZOREDUCTASE 1"/>
    <property type="match status" value="1"/>
</dbReference>
<dbReference type="GO" id="GO:0016655">
    <property type="term" value="F:oxidoreductase activity, acting on NAD(P)H, quinone or similar compound as acceptor"/>
    <property type="evidence" value="ECO:0007669"/>
    <property type="project" value="InterPro"/>
</dbReference>
<dbReference type="OrthoDB" id="9787136at2"/>
<keyword evidence="1 6" id="KW-0285">Flavoprotein</keyword>
<dbReference type="EMBL" id="CP014671">
    <property type="protein sequence ID" value="ANX03002.1"/>
    <property type="molecule type" value="Genomic_DNA"/>
</dbReference>
<dbReference type="InterPro" id="IPR023048">
    <property type="entry name" value="NADH:quinone_OxRdtase_FMN_depd"/>
</dbReference>
<dbReference type="Pfam" id="PF02525">
    <property type="entry name" value="Flavodoxin_2"/>
    <property type="match status" value="1"/>
</dbReference>
<dbReference type="Proteomes" id="UP000092952">
    <property type="component" value="Chromosome"/>
</dbReference>
<dbReference type="Gene3D" id="3.40.50.360">
    <property type="match status" value="1"/>
</dbReference>
<dbReference type="SUPFAM" id="SSF52218">
    <property type="entry name" value="Flavoproteins"/>
    <property type="match status" value="1"/>
</dbReference>
<evidence type="ECO:0000313" key="9">
    <source>
        <dbReference type="Proteomes" id="UP000092952"/>
    </source>
</evidence>
<dbReference type="EC" id="1.7.1.17" evidence="6"/>
<dbReference type="InParanoid" id="A0A1B1YQH2"/>
<evidence type="ECO:0000256" key="6">
    <source>
        <dbReference type="HAMAP-Rule" id="MF_01216"/>
    </source>
</evidence>
<gene>
    <name evidence="6" type="primary">azoR</name>
    <name evidence="8" type="ORF">PG2T_01550</name>
</gene>
<dbReference type="InterPro" id="IPR003680">
    <property type="entry name" value="Flavodoxin_fold"/>
</dbReference>
<proteinExistence type="inferred from homology"/>
<comment type="subunit">
    <text evidence="6">Homodimer.</text>
</comment>
<organism evidence="8 9">
    <name type="scientific">Immundisolibacter cernigliae</name>
    <dbReference type="NCBI Taxonomy" id="1810504"/>
    <lineage>
        <taxon>Bacteria</taxon>
        <taxon>Pseudomonadati</taxon>
        <taxon>Pseudomonadota</taxon>
        <taxon>Gammaproteobacteria</taxon>
        <taxon>Immundisolibacterales</taxon>
        <taxon>Immundisolibacteraceae</taxon>
        <taxon>Immundisolibacter</taxon>
    </lineage>
</organism>
<evidence type="ECO:0000256" key="5">
    <source>
        <dbReference type="ARBA" id="ARBA00048542"/>
    </source>
</evidence>
<comment type="function">
    <text evidence="6">Quinone reductase that provides resistance to thiol-specific stress caused by electrophilic quinones.</text>
</comment>
<dbReference type="FunCoup" id="A0A1B1YQH2">
    <property type="interactions" value="62"/>
</dbReference>
<evidence type="ECO:0000256" key="1">
    <source>
        <dbReference type="ARBA" id="ARBA00022630"/>
    </source>
</evidence>
<comment type="catalytic activity">
    <reaction evidence="5">
        <text>N,N-dimethyl-1,4-phenylenediamine + anthranilate + 2 NAD(+) = 2-(4-dimethylaminophenyl)diazenylbenzoate + 2 NADH + 2 H(+)</text>
        <dbReference type="Rhea" id="RHEA:55872"/>
        <dbReference type="ChEBI" id="CHEBI:15378"/>
        <dbReference type="ChEBI" id="CHEBI:15783"/>
        <dbReference type="ChEBI" id="CHEBI:16567"/>
        <dbReference type="ChEBI" id="CHEBI:57540"/>
        <dbReference type="ChEBI" id="CHEBI:57945"/>
        <dbReference type="ChEBI" id="CHEBI:71579"/>
        <dbReference type="EC" id="1.7.1.17"/>
    </reaction>
    <physiologicalReaction direction="right-to-left" evidence="5">
        <dbReference type="Rhea" id="RHEA:55874"/>
    </physiologicalReaction>
</comment>
<dbReference type="InterPro" id="IPR050104">
    <property type="entry name" value="FMN-dep_NADH:Q_OxRdtase_AzoR1"/>
</dbReference>
<dbReference type="AlphaFoldDB" id="A0A1B1YQH2"/>
<dbReference type="KEGG" id="gbi:PG2T_01550"/>
<dbReference type="PANTHER" id="PTHR43741:SF4">
    <property type="entry name" value="FMN-DEPENDENT NADH:QUINONE OXIDOREDUCTASE"/>
    <property type="match status" value="1"/>
</dbReference>
<keyword evidence="4 6" id="KW-0520">NAD</keyword>
<feature type="domain" description="Flavodoxin-like fold" evidence="7">
    <location>
        <begin position="3"/>
        <end position="194"/>
    </location>
</feature>
<dbReference type="EC" id="1.6.5.-" evidence="6"/>
<evidence type="ECO:0000259" key="7">
    <source>
        <dbReference type="Pfam" id="PF02525"/>
    </source>
</evidence>
<sequence length="198" mass="21718">MARLLVVSFTPKGPLSRTRRLLDAWLASRRAADPALTVDEVDLINTELPLVDGPVALAKGSVAAGSQLTPTQQRAWDAVTPWAREFLAADEVVIAAPMWNFSLPYPVKHYLDVVVQPGLLFRYTAQGPHGLCGGKPLTLVTTRGSAYADLPQVNFQTSYLRWLCEFIDCRYSEVVAEGLDARGPQAGEKILTEVIDRL</sequence>
<protein>
    <recommendedName>
        <fullName evidence="6">FMN dependent NADH:quinone oxidoreductase</fullName>
        <ecNumber evidence="6">1.6.5.-</ecNumber>
    </recommendedName>
    <alternativeName>
        <fullName evidence="6">Azo-dye reductase</fullName>
    </alternativeName>
    <alternativeName>
        <fullName evidence="6">FMN-dependent NADH-azo compound oxidoreductase</fullName>
    </alternativeName>
    <alternativeName>
        <fullName evidence="6">FMN-dependent NADH-azoreductase</fullName>
        <ecNumber evidence="6">1.7.1.17</ecNumber>
    </alternativeName>
</protein>
<evidence type="ECO:0000256" key="2">
    <source>
        <dbReference type="ARBA" id="ARBA00022643"/>
    </source>
</evidence>
<dbReference type="HAMAP" id="MF_01216">
    <property type="entry name" value="Azoreductase_type1"/>
    <property type="match status" value="1"/>
</dbReference>
<dbReference type="RefSeq" id="WP_068802513.1">
    <property type="nucleotide sequence ID" value="NZ_CP014671.1"/>
</dbReference>
<comment type="similarity">
    <text evidence="6">Belongs to the azoreductase type 1 family.</text>
</comment>
<accession>A0A1B1YQH2</accession>
<comment type="function">
    <text evidence="6">Also exhibits azoreductase activity. Catalyzes the reductive cleavage of the azo bond in aromatic azo compounds to the corresponding amines.</text>
</comment>
<reference evidence="9" key="1">
    <citation type="submission" date="2016-03" db="EMBL/GenBank/DDBJ databases">
        <title>Complete genome sequence of Solimmundus cernigliae, representing a novel lineage of polycyclic aromatic hydrocarbon degraders within the Gammaproteobacteria.</title>
        <authorList>
            <person name="Singleton D.R."/>
            <person name="Dickey A.N."/>
            <person name="Scholl E.H."/>
            <person name="Wright F.A."/>
            <person name="Aitken M.D."/>
        </authorList>
    </citation>
    <scope>NUCLEOTIDE SEQUENCE [LARGE SCALE GENOMIC DNA]</scope>
    <source>
        <strain evidence="9">TR3.2</strain>
    </source>
</reference>
<feature type="binding site" evidence="6">
    <location>
        <begin position="98"/>
        <end position="101"/>
    </location>
    <ligand>
        <name>FMN</name>
        <dbReference type="ChEBI" id="CHEBI:58210"/>
    </ligand>
</feature>
<comment type="cofactor">
    <cofactor evidence="6">
        <name>FMN</name>
        <dbReference type="ChEBI" id="CHEBI:58210"/>
    </cofactor>
    <text evidence="6">Binds 1 FMN per subunit.</text>
</comment>
<comment type="caution">
    <text evidence="6">Lacks conserved residue(s) required for the propagation of feature annotation.</text>
</comment>
<dbReference type="GO" id="GO:0009055">
    <property type="term" value="F:electron transfer activity"/>
    <property type="evidence" value="ECO:0007669"/>
    <property type="project" value="UniProtKB-UniRule"/>
</dbReference>
<keyword evidence="3 6" id="KW-0560">Oxidoreductase</keyword>
<keyword evidence="9" id="KW-1185">Reference proteome</keyword>
<evidence type="ECO:0000256" key="3">
    <source>
        <dbReference type="ARBA" id="ARBA00023002"/>
    </source>
</evidence>
<dbReference type="InterPro" id="IPR029039">
    <property type="entry name" value="Flavoprotein-like_sf"/>
</dbReference>
<evidence type="ECO:0000256" key="4">
    <source>
        <dbReference type="ARBA" id="ARBA00023027"/>
    </source>
</evidence>
<comment type="catalytic activity">
    <reaction evidence="6">
        <text>2 a quinone + NADH + H(+) = 2 a 1,4-benzosemiquinone + NAD(+)</text>
        <dbReference type="Rhea" id="RHEA:65952"/>
        <dbReference type="ChEBI" id="CHEBI:15378"/>
        <dbReference type="ChEBI" id="CHEBI:57540"/>
        <dbReference type="ChEBI" id="CHEBI:57945"/>
        <dbReference type="ChEBI" id="CHEBI:132124"/>
        <dbReference type="ChEBI" id="CHEBI:134225"/>
    </reaction>
</comment>
<evidence type="ECO:0000313" key="8">
    <source>
        <dbReference type="EMBL" id="ANX03002.1"/>
    </source>
</evidence>
<dbReference type="GO" id="GO:0016652">
    <property type="term" value="F:oxidoreductase activity, acting on NAD(P)H as acceptor"/>
    <property type="evidence" value="ECO:0007669"/>
    <property type="project" value="UniProtKB-UniRule"/>
</dbReference>
<dbReference type="GO" id="GO:0010181">
    <property type="term" value="F:FMN binding"/>
    <property type="evidence" value="ECO:0007669"/>
    <property type="project" value="UniProtKB-UniRule"/>
</dbReference>
<keyword evidence="2 6" id="KW-0288">FMN</keyword>